<proteinExistence type="predicted"/>
<feature type="region of interest" description="Disordered" evidence="2">
    <location>
        <begin position="1"/>
        <end position="37"/>
    </location>
</feature>
<sequence length="139" mass="15500">DLQSPLPPPLPDRLPPLPDRDSPAASPAKSTDASFGFEEEQLMELARIAEELTDALEASRSSEAEAFSQLAAASSRLEQAEQREAGLHEALAQQQDARKAERARLTEMELRNARFEIERHLELALKNKGRSMVFRHVDV</sequence>
<gene>
    <name evidence="3" type="ORF">PGLA2088_LOCUS17104</name>
</gene>
<name>A0A813JAZ5_POLGL</name>
<organism evidence="3 4">
    <name type="scientific">Polarella glacialis</name>
    <name type="common">Dinoflagellate</name>
    <dbReference type="NCBI Taxonomy" id="89957"/>
    <lineage>
        <taxon>Eukaryota</taxon>
        <taxon>Sar</taxon>
        <taxon>Alveolata</taxon>
        <taxon>Dinophyceae</taxon>
        <taxon>Suessiales</taxon>
        <taxon>Suessiaceae</taxon>
        <taxon>Polarella</taxon>
    </lineage>
</organism>
<evidence type="ECO:0000313" key="4">
    <source>
        <dbReference type="Proteomes" id="UP000626109"/>
    </source>
</evidence>
<feature type="non-terminal residue" evidence="3">
    <location>
        <position position="1"/>
    </location>
</feature>
<comment type="caution">
    <text evidence="3">The sequence shown here is derived from an EMBL/GenBank/DDBJ whole genome shotgun (WGS) entry which is preliminary data.</text>
</comment>
<evidence type="ECO:0000256" key="1">
    <source>
        <dbReference type="SAM" id="Coils"/>
    </source>
</evidence>
<reference evidence="3" key="1">
    <citation type="submission" date="2021-02" db="EMBL/GenBank/DDBJ databases">
        <authorList>
            <person name="Dougan E. K."/>
            <person name="Rhodes N."/>
            <person name="Thang M."/>
            <person name="Chan C."/>
        </authorList>
    </citation>
    <scope>NUCLEOTIDE SEQUENCE</scope>
</reference>
<evidence type="ECO:0000256" key="2">
    <source>
        <dbReference type="SAM" id="MobiDB-lite"/>
    </source>
</evidence>
<keyword evidence="1" id="KW-0175">Coiled coil</keyword>
<accession>A0A813JAZ5</accession>
<feature type="compositionally biased region" description="Pro residues" evidence="2">
    <location>
        <begin position="1"/>
        <end position="17"/>
    </location>
</feature>
<protein>
    <submittedName>
        <fullName evidence="3">Uncharacterized protein</fullName>
    </submittedName>
</protein>
<feature type="non-terminal residue" evidence="3">
    <location>
        <position position="139"/>
    </location>
</feature>
<dbReference type="EMBL" id="CAJNNW010022285">
    <property type="protein sequence ID" value="CAE8669139.1"/>
    <property type="molecule type" value="Genomic_DNA"/>
</dbReference>
<evidence type="ECO:0000313" key="3">
    <source>
        <dbReference type="EMBL" id="CAE8669139.1"/>
    </source>
</evidence>
<feature type="coiled-coil region" evidence="1">
    <location>
        <begin position="63"/>
        <end position="118"/>
    </location>
</feature>
<dbReference type="AlphaFoldDB" id="A0A813JAZ5"/>
<dbReference type="Proteomes" id="UP000626109">
    <property type="component" value="Unassembled WGS sequence"/>
</dbReference>